<comment type="caution">
    <text evidence="4">The sequence shown here is derived from an EMBL/GenBank/DDBJ whole genome shotgun (WGS) entry which is preliminary data.</text>
</comment>
<dbReference type="InterPro" id="IPR011055">
    <property type="entry name" value="Dup_hybrid_motif"/>
</dbReference>
<dbReference type="PANTHER" id="PTHR21666:SF291">
    <property type="entry name" value="STAGE II SPORULATION PROTEIN Q"/>
    <property type="match status" value="1"/>
</dbReference>
<dbReference type="InterPro" id="IPR050570">
    <property type="entry name" value="Cell_wall_metabolism_enzyme"/>
</dbReference>
<dbReference type="CDD" id="cd12797">
    <property type="entry name" value="M23_peptidase"/>
    <property type="match status" value="1"/>
</dbReference>
<keyword evidence="2" id="KW-1133">Transmembrane helix</keyword>
<keyword evidence="2" id="KW-0812">Transmembrane</keyword>
<keyword evidence="5" id="KW-1185">Reference proteome</keyword>
<organism evidence="4 5">
    <name type="scientific">Paenibacillus residui</name>
    <dbReference type="NCBI Taxonomy" id="629724"/>
    <lineage>
        <taxon>Bacteria</taxon>
        <taxon>Bacillati</taxon>
        <taxon>Bacillota</taxon>
        <taxon>Bacilli</taxon>
        <taxon>Bacillales</taxon>
        <taxon>Paenibacillaceae</taxon>
        <taxon>Paenibacillus</taxon>
    </lineage>
</organism>
<name>A0ABW3DCX3_9BACL</name>
<reference evidence="5" key="1">
    <citation type="journal article" date="2019" name="Int. J. Syst. Evol. Microbiol.">
        <title>The Global Catalogue of Microorganisms (GCM) 10K type strain sequencing project: providing services to taxonomists for standard genome sequencing and annotation.</title>
        <authorList>
            <consortium name="The Broad Institute Genomics Platform"/>
            <consortium name="The Broad Institute Genome Sequencing Center for Infectious Disease"/>
            <person name="Wu L."/>
            <person name="Ma J."/>
        </authorList>
    </citation>
    <scope>NUCLEOTIDE SEQUENCE [LARGE SCALE GENOMIC DNA]</scope>
    <source>
        <strain evidence="5">CCUG 57263</strain>
    </source>
</reference>
<keyword evidence="2" id="KW-0472">Membrane</keyword>
<dbReference type="InterPro" id="IPR016047">
    <property type="entry name" value="M23ase_b-sheet_dom"/>
</dbReference>
<dbReference type="Proteomes" id="UP001597120">
    <property type="component" value="Unassembled WGS sequence"/>
</dbReference>
<gene>
    <name evidence="4" type="ORF">ACFQ03_14940</name>
</gene>
<feature type="compositionally biased region" description="Basic and acidic residues" evidence="1">
    <location>
        <begin position="1"/>
        <end position="16"/>
    </location>
</feature>
<dbReference type="PANTHER" id="PTHR21666">
    <property type="entry name" value="PEPTIDASE-RELATED"/>
    <property type="match status" value="1"/>
</dbReference>
<dbReference type="RefSeq" id="WP_379289123.1">
    <property type="nucleotide sequence ID" value="NZ_JBHTIU010000048.1"/>
</dbReference>
<evidence type="ECO:0000259" key="3">
    <source>
        <dbReference type="Pfam" id="PF01551"/>
    </source>
</evidence>
<feature type="transmembrane region" description="Helical" evidence="2">
    <location>
        <begin position="38"/>
        <end position="58"/>
    </location>
</feature>
<protein>
    <submittedName>
        <fullName evidence="4">Peptidoglycan DD-metalloendopeptidase family protein</fullName>
    </submittedName>
</protein>
<accession>A0ABW3DCX3</accession>
<evidence type="ECO:0000313" key="4">
    <source>
        <dbReference type="EMBL" id="MFD0870449.1"/>
    </source>
</evidence>
<dbReference type="SUPFAM" id="SSF51261">
    <property type="entry name" value="Duplicated hybrid motif"/>
    <property type="match status" value="1"/>
</dbReference>
<proteinExistence type="predicted"/>
<dbReference type="Gene3D" id="2.70.70.10">
    <property type="entry name" value="Glucose Permease (Domain IIA)"/>
    <property type="match status" value="1"/>
</dbReference>
<feature type="region of interest" description="Disordered" evidence="1">
    <location>
        <begin position="1"/>
        <end position="25"/>
    </location>
</feature>
<evidence type="ECO:0000256" key="1">
    <source>
        <dbReference type="SAM" id="MobiDB-lite"/>
    </source>
</evidence>
<feature type="domain" description="M23ase beta-sheet core" evidence="3">
    <location>
        <begin position="136"/>
        <end position="236"/>
    </location>
</feature>
<dbReference type="EMBL" id="JBHTIU010000048">
    <property type="protein sequence ID" value="MFD0870449.1"/>
    <property type="molecule type" value="Genomic_DNA"/>
</dbReference>
<sequence>MSEQNKEIQTEKEAPQSKEGAQTATPYSPWRRLLAKKWAFPALYMVAAAIILTLMLVYQNSGKQPPLTDESIGLGLEQGENATDSDAQPVAANVENMQWPVKDYNEMDVTMPFFDSKASSDVKQEAMVEYGDTFTPHIGVDLARPDKESFEVLAALSGKVTAVERNPVVGNLVEITHSNGLVTVYQSLDEIKVAKDVEVKKGDVIGTAGRNELEKHLGNHLHFEVRQGQDGAALNPSELIAEQ</sequence>
<dbReference type="Pfam" id="PF01551">
    <property type="entry name" value="Peptidase_M23"/>
    <property type="match status" value="1"/>
</dbReference>
<evidence type="ECO:0000256" key="2">
    <source>
        <dbReference type="SAM" id="Phobius"/>
    </source>
</evidence>
<evidence type="ECO:0000313" key="5">
    <source>
        <dbReference type="Proteomes" id="UP001597120"/>
    </source>
</evidence>